<dbReference type="EMBL" id="CP000513">
    <property type="protein sequence ID" value="ABQ13940.1"/>
    <property type="molecule type" value="Genomic_DNA"/>
</dbReference>
<dbReference type="RefSeq" id="WP_012031603.1">
    <property type="nucleotide sequence ID" value="NC_009446.1"/>
</dbReference>
<organism evidence="3 4">
    <name type="scientific">Dichelobacter nodosus (strain VCS1703A)</name>
    <dbReference type="NCBI Taxonomy" id="246195"/>
    <lineage>
        <taxon>Bacteria</taxon>
        <taxon>Pseudomonadati</taxon>
        <taxon>Pseudomonadota</taxon>
        <taxon>Gammaproteobacteria</taxon>
        <taxon>Cardiobacteriales</taxon>
        <taxon>Cardiobacteriaceae</taxon>
        <taxon>Dichelobacter</taxon>
    </lineage>
</organism>
<feature type="domain" description="FHA" evidence="2">
    <location>
        <begin position="22"/>
        <end position="82"/>
    </location>
</feature>
<evidence type="ECO:0000313" key="3">
    <source>
        <dbReference type="EMBL" id="ABQ13940.1"/>
    </source>
</evidence>
<evidence type="ECO:0000313" key="4">
    <source>
        <dbReference type="Proteomes" id="UP000000248"/>
    </source>
</evidence>
<sequence length="295" mass="32830">MAELKITIDDGRVFSIKHFPLTIGSAADNHIVITADGVAEHHATIAQTAEGLSVCGAQETYLNQQLLQDATLLTQSAVLTLGSVSLRVEFIADKTQTPAPRRGFSGLFHPVLAVFYFVGAIALPLWQDYLNTPTRYVFNWRLTFYLGLILLILVWVLHSMIAPLAKRYLLFPLLGLVSLLALLSDGIDIMAYWGNFQFSHTGFDILGFLLSSAVTLSLVCYFLRRFVALSGASLLRYTLALSLPCLLLLTYSFMQPRNFFAERAGSYPEYHQGLLPHIHGSVEIKTVEKFLKSEN</sequence>
<name>A5EX51_DICNV</name>
<dbReference type="eggNOG" id="COG1716">
    <property type="taxonomic scope" value="Bacteria"/>
</dbReference>
<proteinExistence type="predicted"/>
<reference evidence="3 4" key="1">
    <citation type="journal article" date="2007" name="Nat. Biotechnol.">
        <title>Genome sequence and identification of candidate vaccine antigens from the animal pathogen Dichelobacter nodosus.</title>
        <authorList>
            <person name="Myers G.S."/>
            <person name="Parker D."/>
            <person name="Al-Hasani K."/>
            <person name="Kennan R.M."/>
            <person name="Seemann T."/>
            <person name="Ren Q."/>
            <person name="Badger J.H."/>
            <person name="Selengut J.D."/>
            <person name="Deboy R.T."/>
            <person name="Tettelin H."/>
            <person name="Boyce J.D."/>
            <person name="McCarl V.P."/>
            <person name="Han X."/>
            <person name="Nelson W.C."/>
            <person name="Madupu R."/>
            <person name="Mohamoud Y."/>
            <person name="Holley T."/>
            <person name="Fedorova N."/>
            <person name="Khouri H."/>
            <person name="Bottomley S.P."/>
            <person name="Whittington R.J."/>
            <person name="Adler B."/>
            <person name="Songer J.G."/>
            <person name="Rood J.I."/>
            <person name="Paulsen I.T."/>
        </authorList>
    </citation>
    <scope>NUCLEOTIDE SEQUENCE [LARGE SCALE GENOMIC DNA]</scope>
    <source>
        <strain evidence="3 4">VCS1703A</strain>
    </source>
</reference>
<gene>
    <name evidence="3" type="ordered locus">DNO_1319</name>
</gene>
<feature type="transmembrane region" description="Helical" evidence="1">
    <location>
        <begin position="169"/>
        <end position="193"/>
    </location>
</feature>
<feature type="transmembrane region" description="Helical" evidence="1">
    <location>
        <begin position="235"/>
        <end position="254"/>
    </location>
</feature>
<keyword evidence="4" id="KW-1185">Reference proteome</keyword>
<protein>
    <submittedName>
        <fullName evidence="3">Hypothetical membrane protein</fullName>
    </submittedName>
</protein>
<dbReference type="InterPro" id="IPR000253">
    <property type="entry name" value="FHA_dom"/>
</dbReference>
<evidence type="ECO:0000259" key="2">
    <source>
        <dbReference type="Pfam" id="PF00498"/>
    </source>
</evidence>
<accession>A5EX51</accession>
<dbReference type="HOGENOM" id="CLU_926501_0_0_6"/>
<dbReference type="Proteomes" id="UP000000248">
    <property type="component" value="Chromosome"/>
</dbReference>
<dbReference type="KEGG" id="dno:DNO_1319"/>
<dbReference type="Pfam" id="PF00498">
    <property type="entry name" value="FHA"/>
    <property type="match status" value="1"/>
</dbReference>
<dbReference type="AlphaFoldDB" id="A5EX51"/>
<dbReference type="CDD" id="cd00060">
    <property type="entry name" value="FHA"/>
    <property type="match status" value="1"/>
</dbReference>
<evidence type="ECO:0000256" key="1">
    <source>
        <dbReference type="SAM" id="Phobius"/>
    </source>
</evidence>
<dbReference type="STRING" id="246195.DNO_1319"/>
<feature type="transmembrane region" description="Helical" evidence="1">
    <location>
        <begin position="138"/>
        <end position="157"/>
    </location>
</feature>
<dbReference type="Gene3D" id="2.60.200.20">
    <property type="match status" value="1"/>
</dbReference>
<dbReference type="InterPro" id="IPR008984">
    <property type="entry name" value="SMAD_FHA_dom_sf"/>
</dbReference>
<feature type="transmembrane region" description="Helical" evidence="1">
    <location>
        <begin position="205"/>
        <end position="223"/>
    </location>
</feature>
<dbReference type="OrthoDB" id="7067524at2"/>
<dbReference type="SUPFAM" id="SSF49879">
    <property type="entry name" value="SMAD/FHA domain"/>
    <property type="match status" value="1"/>
</dbReference>
<keyword evidence="1" id="KW-0472">Membrane</keyword>
<keyword evidence="1" id="KW-0812">Transmembrane</keyword>
<keyword evidence="1" id="KW-1133">Transmembrane helix</keyword>
<feature type="transmembrane region" description="Helical" evidence="1">
    <location>
        <begin position="107"/>
        <end position="126"/>
    </location>
</feature>